<dbReference type="GO" id="GO:0033204">
    <property type="term" value="F:ribonuclease P RNA binding"/>
    <property type="evidence" value="ECO:0007669"/>
    <property type="project" value="InterPro"/>
</dbReference>
<dbReference type="GO" id="GO:0000172">
    <property type="term" value="C:ribonuclease MRP complex"/>
    <property type="evidence" value="ECO:0007669"/>
    <property type="project" value="InterPro"/>
</dbReference>
<dbReference type="InterPro" id="IPR002730">
    <property type="entry name" value="Rpp29/RNP1"/>
</dbReference>
<feature type="region of interest" description="Disordered" evidence="3">
    <location>
        <begin position="28"/>
        <end position="83"/>
    </location>
</feature>
<dbReference type="Pfam" id="PF01868">
    <property type="entry name" value="RNase_P-MRP_p29"/>
    <property type="match status" value="1"/>
</dbReference>
<evidence type="ECO:0000313" key="4">
    <source>
        <dbReference type="EMBL" id="KAK3021349.1"/>
    </source>
</evidence>
<keyword evidence="5" id="KW-1185">Reference proteome</keyword>
<dbReference type="PANTHER" id="PTHR13348">
    <property type="entry name" value="RIBONUCLEASE P SUBUNIT P29"/>
    <property type="match status" value="1"/>
</dbReference>
<dbReference type="GO" id="GO:0030677">
    <property type="term" value="C:ribonuclease P complex"/>
    <property type="evidence" value="ECO:0007669"/>
    <property type="project" value="InterPro"/>
</dbReference>
<dbReference type="GO" id="GO:0001682">
    <property type="term" value="P:tRNA 5'-leader removal"/>
    <property type="evidence" value="ECO:0007669"/>
    <property type="project" value="InterPro"/>
</dbReference>
<reference evidence="4" key="1">
    <citation type="submission" date="2022-12" db="EMBL/GenBank/DDBJ databases">
        <title>Draft genome assemblies for two species of Escallonia (Escalloniales).</title>
        <authorList>
            <person name="Chanderbali A."/>
            <person name="Dervinis C."/>
            <person name="Anghel I."/>
            <person name="Soltis D."/>
            <person name="Soltis P."/>
            <person name="Zapata F."/>
        </authorList>
    </citation>
    <scope>NUCLEOTIDE SEQUENCE</scope>
    <source>
        <strain evidence="4">UCBG64.0493</strain>
        <tissue evidence="4">Leaf</tissue>
    </source>
</reference>
<comment type="caution">
    <text evidence="4">The sequence shown here is derived from an EMBL/GenBank/DDBJ whole genome shotgun (WGS) entry which is preliminary data.</text>
</comment>
<dbReference type="InterPro" id="IPR016848">
    <property type="entry name" value="RNase_P/MRP_Rpp29-subunit"/>
</dbReference>
<dbReference type="InterPro" id="IPR036980">
    <property type="entry name" value="RNase_P/MRP_Rpp29_sf"/>
</dbReference>
<dbReference type="AlphaFoldDB" id="A0AA88W8N8"/>
<dbReference type="Proteomes" id="UP001188597">
    <property type="component" value="Unassembled WGS sequence"/>
</dbReference>
<dbReference type="GO" id="GO:0005634">
    <property type="term" value="C:nucleus"/>
    <property type="evidence" value="ECO:0007669"/>
    <property type="project" value="UniProtKB-SubCell"/>
</dbReference>
<accession>A0AA88W8N8</accession>
<dbReference type="PANTHER" id="PTHR13348:SF0">
    <property type="entry name" value="RIBONUCLEASE P PROTEIN SUBUNIT P29"/>
    <property type="match status" value="1"/>
</dbReference>
<dbReference type="Gene3D" id="2.30.30.210">
    <property type="entry name" value="Ribonuclease P/MRP, subunit p29"/>
    <property type="match status" value="1"/>
</dbReference>
<evidence type="ECO:0000256" key="2">
    <source>
        <dbReference type="ARBA" id="ARBA00006181"/>
    </source>
</evidence>
<protein>
    <submittedName>
        <fullName evidence="4">Uncharacterized protein</fullName>
    </submittedName>
</protein>
<evidence type="ECO:0000313" key="5">
    <source>
        <dbReference type="Proteomes" id="UP001188597"/>
    </source>
</evidence>
<dbReference type="EMBL" id="JAVXUP010000764">
    <property type="protein sequence ID" value="KAK3021349.1"/>
    <property type="molecule type" value="Genomic_DNA"/>
</dbReference>
<proteinExistence type="inferred from homology"/>
<evidence type="ECO:0000256" key="1">
    <source>
        <dbReference type="ARBA" id="ARBA00004123"/>
    </source>
</evidence>
<comment type="subcellular location">
    <subcellularLocation>
        <location evidence="1">Nucleus</location>
    </subcellularLocation>
</comment>
<comment type="similarity">
    <text evidence="2">Belongs to the eukaryotic/archaeal RNase P protein component 1 family.</text>
</comment>
<evidence type="ECO:0000256" key="3">
    <source>
        <dbReference type="SAM" id="MobiDB-lite"/>
    </source>
</evidence>
<feature type="compositionally biased region" description="Basic and acidic residues" evidence="3">
    <location>
        <begin position="28"/>
        <end position="44"/>
    </location>
</feature>
<sequence>MATETVTQDQKKRTFDALERRFALAEAELHQQKQQKNKIDRVSEKINPLAAHPPRRPAVPPSSNASPMKDAEPNDPTYLPLSHPVHENLASTNVKGDSAQKYMQGSRSKKIDNWILLDNLVQGRGTSGGARMRALKVQSKRSKKHMSMKQHKRCGSLNLPQEFHNFEMFKPMHEMWKGYIMQLLKTVGKNQLAQCLLSADLHGAVILVFQYLNCALKPSNHLRLKNHALDSLRLGHVAQCKIDALAGVSGIMVRETTETFGLITQDNKFQVVPKKVSVFMLQIDCWKITLLGDKLTSRNMGP</sequence>
<gene>
    <name evidence="4" type="ORF">RJ639_045982</name>
</gene>
<organism evidence="4 5">
    <name type="scientific">Escallonia herrerae</name>
    <dbReference type="NCBI Taxonomy" id="1293975"/>
    <lineage>
        <taxon>Eukaryota</taxon>
        <taxon>Viridiplantae</taxon>
        <taxon>Streptophyta</taxon>
        <taxon>Embryophyta</taxon>
        <taxon>Tracheophyta</taxon>
        <taxon>Spermatophyta</taxon>
        <taxon>Magnoliopsida</taxon>
        <taxon>eudicotyledons</taxon>
        <taxon>Gunneridae</taxon>
        <taxon>Pentapetalae</taxon>
        <taxon>asterids</taxon>
        <taxon>campanulids</taxon>
        <taxon>Escalloniales</taxon>
        <taxon>Escalloniaceae</taxon>
        <taxon>Escallonia</taxon>
    </lineage>
</organism>
<dbReference type="InterPro" id="IPR023534">
    <property type="entry name" value="Rof/RNase_P-like"/>
</dbReference>
<name>A0AA88W8N8_9ASTE</name>
<dbReference type="GO" id="GO:0006364">
    <property type="term" value="P:rRNA processing"/>
    <property type="evidence" value="ECO:0007669"/>
    <property type="project" value="TreeGrafter"/>
</dbReference>
<dbReference type="SUPFAM" id="SSF101744">
    <property type="entry name" value="Rof/RNase P subunit-like"/>
    <property type="match status" value="1"/>
</dbReference>